<dbReference type="EnsemblBacteria" id="ABD43783">
    <property type="protein sequence ID" value="ABD43783"/>
    <property type="gene ID" value="APH_0831"/>
</dbReference>
<dbReference type="HOGENOM" id="CLU_3371687_0_0_5"/>
<organism evidence="1 2">
    <name type="scientific">Anaplasma phagocytophilum (strain HZ)</name>
    <dbReference type="NCBI Taxonomy" id="212042"/>
    <lineage>
        <taxon>Bacteria</taxon>
        <taxon>Pseudomonadati</taxon>
        <taxon>Pseudomonadota</taxon>
        <taxon>Alphaproteobacteria</taxon>
        <taxon>Rickettsiales</taxon>
        <taxon>Anaplasmataceae</taxon>
        <taxon>Anaplasma</taxon>
        <taxon>phagocytophilum group</taxon>
    </lineage>
</organism>
<dbReference type="PaxDb" id="212042-APH_0831"/>
<proteinExistence type="predicted"/>
<gene>
    <name evidence="1" type="ordered locus">APH_0831</name>
</gene>
<dbReference type="STRING" id="212042.APH_0831"/>
<reference evidence="1 2" key="1">
    <citation type="journal article" date="2006" name="PLoS Genet.">
        <title>Comparative genomics of emerging human ehrlichiosis agents.</title>
        <authorList>
            <person name="Dunning Hotopp J.C."/>
            <person name="Lin M."/>
            <person name="Madupu R."/>
            <person name="Crabtree J."/>
            <person name="Angiuoli S.V."/>
            <person name="Eisen J.A."/>
            <person name="Seshadri R."/>
            <person name="Ren Q."/>
            <person name="Wu M."/>
            <person name="Utterback T.R."/>
            <person name="Smith S."/>
            <person name="Lewis M."/>
            <person name="Khouri H."/>
            <person name="Zhang C."/>
            <person name="Niu H."/>
            <person name="Lin Q."/>
            <person name="Ohashi N."/>
            <person name="Zhi N."/>
            <person name="Nelson W."/>
            <person name="Brinkac L.M."/>
            <person name="Dodson R.J."/>
            <person name="Rosovitz M.J."/>
            <person name="Sundaram J."/>
            <person name="Daugherty S.C."/>
            <person name="Davidsen T."/>
            <person name="Durkin A.S."/>
            <person name="Gwinn M."/>
            <person name="Haft D.H."/>
            <person name="Selengut J.D."/>
            <person name="Sullivan S.A."/>
            <person name="Zafar N."/>
            <person name="Zhou L."/>
            <person name="Benahmed F."/>
            <person name="Forberger H."/>
            <person name="Halpin R."/>
            <person name="Mulligan S."/>
            <person name="Robinson J."/>
            <person name="White O."/>
            <person name="Rikihisa Y."/>
            <person name="Tettelin H."/>
        </authorList>
    </citation>
    <scope>NUCLEOTIDE SEQUENCE [LARGE SCALE GENOMIC DNA]</scope>
    <source>
        <strain evidence="1 2">HZ</strain>
    </source>
</reference>
<evidence type="ECO:0000313" key="1">
    <source>
        <dbReference type="EMBL" id="ABD43783.1"/>
    </source>
</evidence>
<dbReference type="KEGG" id="aph:APH_0831"/>
<sequence>MIYFLILCFKLNVPENSTLLNKCIVGIAFKEGIE</sequence>
<dbReference type="EMBL" id="CP000235">
    <property type="protein sequence ID" value="ABD43783.1"/>
    <property type="molecule type" value="Genomic_DNA"/>
</dbReference>
<protein>
    <submittedName>
        <fullName evidence="1">Uncharacterized protein</fullName>
    </submittedName>
</protein>
<keyword evidence="2" id="KW-1185">Reference proteome</keyword>
<evidence type="ECO:0000313" key="2">
    <source>
        <dbReference type="Proteomes" id="UP000001943"/>
    </source>
</evidence>
<name>Q2GJP3_ANAPZ</name>
<accession>Q2GJP3</accession>
<dbReference type="AlphaFoldDB" id="Q2GJP3"/>
<dbReference type="Proteomes" id="UP000001943">
    <property type="component" value="Chromosome"/>
</dbReference>